<dbReference type="EMBL" id="JAGSSW010000011">
    <property type="protein sequence ID" value="MBR8464684.1"/>
    <property type="molecule type" value="Genomic_DNA"/>
</dbReference>
<evidence type="ECO:0000313" key="2">
    <source>
        <dbReference type="Proteomes" id="UP000682951"/>
    </source>
</evidence>
<organism evidence="1 2">
    <name type="scientific">Campylobacter anatolicus</name>
    <dbReference type="NCBI Taxonomy" id="2829105"/>
    <lineage>
        <taxon>Bacteria</taxon>
        <taxon>Pseudomonadati</taxon>
        <taxon>Campylobacterota</taxon>
        <taxon>Epsilonproteobacteria</taxon>
        <taxon>Campylobacterales</taxon>
        <taxon>Campylobacteraceae</taxon>
        <taxon>Campylobacter</taxon>
    </lineage>
</organism>
<protein>
    <submittedName>
        <fullName evidence="1">Uncharacterized protein</fullName>
    </submittedName>
</protein>
<proteinExistence type="predicted"/>
<sequence length="45" mass="5031">MQLNSITSSAIGFDLNTSQKSFKDVNGITFAEFASLYKKTKQELK</sequence>
<dbReference type="Proteomes" id="UP000682951">
    <property type="component" value="Unassembled WGS sequence"/>
</dbReference>
<reference evidence="1 2" key="1">
    <citation type="submission" date="2021-04" db="EMBL/GenBank/DDBJ databases">
        <title>Molecular and phenotypic characterization and identification of bacterial isolates recovered from the Anatolian ground squirrels (Spermophilus xanthoprymnus) and which have the potential to form a new species in the Campylobacter genus.</title>
        <authorList>
            <person name="Aydin F."/>
            <person name="Abay S."/>
            <person name="Kayman T."/>
            <person name="Karakaya E."/>
            <person name="Mustak H.K."/>
            <person name="Mustak I.B."/>
            <person name="Bilgin N."/>
            <person name="Duzler A."/>
            <person name="Sahin O."/>
            <person name="Guran O."/>
            <person name="Saticioglu I.B."/>
        </authorList>
    </citation>
    <scope>NUCLEOTIDE SEQUENCE [LARGE SCALE GENOMIC DNA]</scope>
    <source>
        <strain evidence="2">faydin-G24</strain>
    </source>
</reference>
<gene>
    <name evidence="1" type="ORF">KDD93_08940</name>
</gene>
<keyword evidence="2" id="KW-1185">Reference proteome</keyword>
<dbReference type="RefSeq" id="WP_212142476.1">
    <property type="nucleotide sequence ID" value="NZ_JAGSSW010000011.1"/>
</dbReference>
<evidence type="ECO:0000313" key="1">
    <source>
        <dbReference type="EMBL" id="MBR8464684.1"/>
    </source>
</evidence>
<name>A0ABS5HKB8_9BACT</name>
<accession>A0ABS5HKB8</accession>
<comment type="caution">
    <text evidence="1">The sequence shown here is derived from an EMBL/GenBank/DDBJ whole genome shotgun (WGS) entry which is preliminary data.</text>
</comment>